<dbReference type="GO" id="GO:0016020">
    <property type="term" value="C:membrane"/>
    <property type="evidence" value="ECO:0007669"/>
    <property type="project" value="UniProtKB-SubCell"/>
</dbReference>
<protein>
    <submittedName>
        <fullName evidence="7">Peroxisomal protein, putative</fullName>
    </submittedName>
</protein>
<evidence type="ECO:0000256" key="6">
    <source>
        <dbReference type="RuleBase" id="RU363053"/>
    </source>
</evidence>
<comment type="similarity">
    <text evidence="2 6">Belongs to the peroxisomal membrane protein PXMP2/4 family.</text>
</comment>
<evidence type="ECO:0000256" key="2">
    <source>
        <dbReference type="ARBA" id="ARBA00006824"/>
    </source>
</evidence>
<feature type="transmembrane region" description="Helical" evidence="6">
    <location>
        <begin position="86"/>
        <end position="104"/>
    </location>
</feature>
<gene>
    <name evidence="7" type="ORF">BSAL_27040</name>
</gene>
<dbReference type="PANTHER" id="PTHR11266">
    <property type="entry name" value="PEROXISOMAL MEMBRANE PROTEIN 2, PXMP2 MPV17"/>
    <property type="match status" value="1"/>
</dbReference>
<comment type="subcellular location">
    <subcellularLocation>
        <location evidence="1">Membrane</location>
        <topology evidence="1">Multi-pass membrane protein</topology>
    </subcellularLocation>
</comment>
<evidence type="ECO:0000256" key="1">
    <source>
        <dbReference type="ARBA" id="ARBA00004141"/>
    </source>
</evidence>
<feature type="transmembrane region" description="Helical" evidence="6">
    <location>
        <begin position="124"/>
        <end position="143"/>
    </location>
</feature>
<keyword evidence="4 6" id="KW-1133">Transmembrane helix</keyword>
<evidence type="ECO:0000313" key="7">
    <source>
        <dbReference type="EMBL" id="CUG90492.1"/>
    </source>
</evidence>
<evidence type="ECO:0000313" key="8">
    <source>
        <dbReference type="Proteomes" id="UP000051952"/>
    </source>
</evidence>
<dbReference type="OMA" id="RRSMIFC"/>
<dbReference type="VEuPathDB" id="TriTrypDB:BSAL_27040"/>
<proteinExistence type="inferred from homology"/>
<dbReference type="OrthoDB" id="278158at2759"/>
<dbReference type="GO" id="GO:0005737">
    <property type="term" value="C:cytoplasm"/>
    <property type="evidence" value="ECO:0007669"/>
    <property type="project" value="TreeGrafter"/>
</dbReference>
<keyword evidence="5 6" id="KW-0472">Membrane</keyword>
<accession>A0A0S4JM85</accession>
<dbReference type="Proteomes" id="UP000051952">
    <property type="component" value="Unassembled WGS sequence"/>
</dbReference>
<evidence type="ECO:0000256" key="5">
    <source>
        <dbReference type="ARBA" id="ARBA00023136"/>
    </source>
</evidence>
<dbReference type="EMBL" id="CYKH01001837">
    <property type="protein sequence ID" value="CUG90492.1"/>
    <property type="molecule type" value="Genomic_DNA"/>
</dbReference>
<sequence>MGILSEIWSRYQWSLLNRPYITNAMTSSTIALFGDTMAQTVFRDVSGQPRVTRAYLEERHIPTDSKLQFFSSDDASATVLDLRRSFIFASFTVVIGTPLWLRLYKSLDKFIPAVTIASSIQKGMMSWIFANSTMPFFIAYLTVLDQFIVHRKRPSWMTLTPPPAAISSESTAGLSHNMNHQSSAGVVGVVLAKVIKDMPVMMSYSICFWSIQWIPMFYLMPPHFRLVYGSMLQIVWSGITSYLLHRGDAPTTIHEGQPKSVVTS</sequence>
<reference evidence="8" key="1">
    <citation type="submission" date="2015-09" db="EMBL/GenBank/DDBJ databases">
        <authorList>
            <consortium name="Pathogen Informatics"/>
        </authorList>
    </citation>
    <scope>NUCLEOTIDE SEQUENCE [LARGE SCALE GENOMIC DNA]</scope>
    <source>
        <strain evidence="8">Lake Konstanz</strain>
    </source>
</reference>
<keyword evidence="8" id="KW-1185">Reference proteome</keyword>
<keyword evidence="3 6" id="KW-0812">Transmembrane</keyword>
<dbReference type="InterPro" id="IPR007248">
    <property type="entry name" value="Mpv17_PMP22"/>
</dbReference>
<dbReference type="AlphaFoldDB" id="A0A0S4JM85"/>
<evidence type="ECO:0000256" key="3">
    <source>
        <dbReference type="ARBA" id="ARBA00022692"/>
    </source>
</evidence>
<name>A0A0S4JM85_BODSA</name>
<feature type="transmembrane region" description="Helical" evidence="6">
    <location>
        <begin position="201"/>
        <end position="220"/>
    </location>
</feature>
<evidence type="ECO:0000256" key="4">
    <source>
        <dbReference type="ARBA" id="ARBA00022989"/>
    </source>
</evidence>
<dbReference type="PANTHER" id="PTHR11266:SF17">
    <property type="entry name" value="PROTEIN MPV17"/>
    <property type="match status" value="1"/>
</dbReference>
<organism evidence="7 8">
    <name type="scientific">Bodo saltans</name>
    <name type="common">Flagellated protozoan</name>
    <dbReference type="NCBI Taxonomy" id="75058"/>
    <lineage>
        <taxon>Eukaryota</taxon>
        <taxon>Discoba</taxon>
        <taxon>Euglenozoa</taxon>
        <taxon>Kinetoplastea</taxon>
        <taxon>Metakinetoplastina</taxon>
        <taxon>Eubodonida</taxon>
        <taxon>Bodonidae</taxon>
        <taxon>Bodo</taxon>
    </lineage>
</organism>